<gene>
    <name evidence="1" type="ORF">MARPO_0008s0134</name>
</gene>
<dbReference type="AlphaFoldDB" id="A0A2R6XMX3"/>
<sequence length="64" mass="7372">MVTTLSPSAQCVVETIFGELIRPNLTQFRARWSCVKRQTDSGTCSGRNRRNLRSTYSKRLFLHP</sequence>
<name>A0A2R6XMX3_MARPO</name>
<proteinExistence type="predicted"/>
<dbReference type="OrthoDB" id="1931943at2759"/>
<dbReference type="EMBL" id="KZ772680">
    <property type="protein sequence ID" value="PTQ47366.1"/>
    <property type="molecule type" value="Genomic_DNA"/>
</dbReference>
<keyword evidence="2" id="KW-1185">Reference proteome</keyword>
<evidence type="ECO:0000313" key="1">
    <source>
        <dbReference type="EMBL" id="PTQ47366.1"/>
    </source>
</evidence>
<accession>A0A2R6XMX3</accession>
<dbReference type="Proteomes" id="UP000244005">
    <property type="component" value="Unassembled WGS sequence"/>
</dbReference>
<evidence type="ECO:0000313" key="2">
    <source>
        <dbReference type="Proteomes" id="UP000244005"/>
    </source>
</evidence>
<reference evidence="2" key="1">
    <citation type="journal article" date="2017" name="Cell">
        <title>Insights into land plant evolution garnered from the Marchantia polymorpha genome.</title>
        <authorList>
            <person name="Bowman J.L."/>
            <person name="Kohchi T."/>
            <person name="Yamato K.T."/>
            <person name="Jenkins J."/>
            <person name="Shu S."/>
            <person name="Ishizaki K."/>
            <person name="Yamaoka S."/>
            <person name="Nishihama R."/>
            <person name="Nakamura Y."/>
            <person name="Berger F."/>
            <person name="Adam C."/>
            <person name="Aki S.S."/>
            <person name="Althoff F."/>
            <person name="Araki T."/>
            <person name="Arteaga-Vazquez M.A."/>
            <person name="Balasubrmanian S."/>
            <person name="Barry K."/>
            <person name="Bauer D."/>
            <person name="Boehm C.R."/>
            <person name="Briginshaw L."/>
            <person name="Caballero-Perez J."/>
            <person name="Catarino B."/>
            <person name="Chen F."/>
            <person name="Chiyoda S."/>
            <person name="Chovatia M."/>
            <person name="Davies K.M."/>
            <person name="Delmans M."/>
            <person name="Demura T."/>
            <person name="Dierschke T."/>
            <person name="Dolan L."/>
            <person name="Dorantes-Acosta A.E."/>
            <person name="Eklund D.M."/>
            <person name="Florent S.N."/>
            <person name="Flores-Sandoval E."/>
            <person name="Fujiyama A."/>
            <person name="Fukuzawa H."/>
            <person name="Galik B."/>
            <person name="Grimanelli D."/>
            <person name="Grimwood J."/>
            <person name="Grossniklaus U."/>
            <person name="Hamada T."/>
            <person name="Haseloff J."/>
            <person name="Hetherington A.J."/>
            <person name="Higo A."/>
            <person name="Hirakawa Y."/>
            <person name="Hundley H.N."/>
            <person name="Ikeda Y."/>
            <person name="Inoue K."/>
            <person name="Inoue S.I."/>
            <person name="Ishida S."/>
            <person name="Jia Q."/>
            <person name="Kakita M."/>
            <person name="Kanazawa T."/>
            <person name="Kawai Y."/>
            <person name="Kawashima T."/>
            <person name="Kennedy M."/>
            <person name="Kinose K."/>
            <person name="Kinoshita T."/>
            <person name="Kohara Y."/>
            <person name="Koide E."/>
            <person name="Komatsu K."/>
            <person name="Kopischke S."/>
            <person name="Kubo M."/>
            <person name="Kyozuka J."/>
            <person name="Lagercrantz U."/>
            <person name="Lin S.S."/>
            <person name="Lindquist E."/>
            <person name="Lipzen A.M."/>
            <person name="Lu C.W."/>
            <person name="De Luna E."/>
            <person name="Martienssen R.A."/>
            <person name="Minamino N."/>
            <person name="Mizutani M."/>
            <person name="Mizutani M."/>
            <person name="Mochizuki N."/>
            <person name="Monte I."/>
            <person name="Mosher R."/>
            <person name="Nagasaki H."/>
            <person name="Nakagami H."/>
            <person name="Naramoto S."/>
            <person name="Nishitani K."/>
            <person name="Ohtani M."/>
            <person name="Okamoto T."/>
            <person name="Okumura M."/>
            <person name="Phillips J."/>
            <person name="Pollak B."/>
            <person name="Reinders A."/>
            <person name="Rovekamp M."/>
            <person name="Sano R."/>
            <person name="Sawa S."/>
            <person name="Schmid M.W."/>
            <person name="Shirakawa M."/>
            <person name="Solano R."/>
            <person name="Spunde A."/>
            <person name="Suetsugu N."/>
            <person name="Sugano S."/>
            <person name="Sugiyama A."/>
            <person name="Sun R."/>
            <person name="Suzuki Y."/>
            <person name="Takenaka M."/>
            <person name="Takezawa D."/>
            <person name="Tomogane H."/>
            <person name="Tsuzuki M."/>
            <person name="Ueda T."/>
            <person name="Umeda M."/>
            <person name="Ward J.M."/>
            <person name="Watanabe Y."/>
            <person name="Yazaki K."/>
            <person name="Yokoyama R."/>
            <person name="Yoshitake Y."/>
            <person name="Yotsui I."/>
            <person name="Zachgo S."/>
            <person name="Schmutz J."/>
        </authorList>
    </citation>
    <scope>NUCLEOTIDE SEQUENCE [LARGE SCALE GENOMIC DNA]</scope>
    <source>
        <strain evidence="2">Tak-1</strain>
    </source>
</reference>
<organism evidence="1 2">
    <name type="scientific">Marchantia polymorpha</name>
    <name type="common">Common liverwort</name>
    <name type="synonym">Marchantia aquatica</name>
    <dbReference type="NCBI Taxonomy" id="3197"/>
    <lineage>
        <taxon>Eukaryota</taxon>
        <taxon>Viridiplantae</taxon>
        <taxon>Streptophyta</taxon>
        <taxon>Embryophyta</taxon>
        <taxon>Marchantiophyta</taxon>
        <taxon>Marchantiopsida</taxon>
        <taxon>Marchantiidae</taxon>
        <taxon>Marchantiales</taxon>
        <taxon>Marchantiaceae</taxon>
        <taxon>Marchantia</taxon>
    </lineage>
</organism>
<protein>
    <submittedName>
        <fullName evidence="1">Uncharacterized protein</fullName>
    </submittedName>
</protein>